<feature type="compositionally biased region" description="Polar residues" evidence="4">
    <location>
        <begin position="64"/>
        <end position="73"/>
    </location>
</feature>
<dbReference type="Pfam" id="PF25373">
    <property type="entry name" value="SBNO"/>
    <property type="match status" value="1"/>
</dbReference>
<organism evidence="8 9">
    <name type="scientific">Parascaris univalens</name>
    <name type="common">Nematode worm</name>
    <dbReference type="NCBI Taxonomy" id="6257"/>
    <lineage>
        <taxon>Eukaryota</taxon>
        <taxon>Metazoa</taxon>
        <taxon>Ecdysozoa</taxon>
        <taxon>Nematoda</taxon>
        <taxon>Chromadorea</taxon>
        <taxon>Rhabditida</taxon>
        <taxon>Spirurina</taxon>
        <taxon>Ascaridomorpha</taxon>
        <taxon>Ascaridoidea</taxon>
        <taxon>Ascarididae</taxon>
        <taxon>Parascaris</taxon>
    </lineage>
</organism>
<dbReference type="Pfam" id="PF13871">
    <property type="entry name" value="Helicase_C_4"/>
    <property type="match status" value="1"/>
</dbReference>
<feature type="domain" description="SBNO alpha/beta" evidence="7">
    <location>
        <begin position="1607"/>
        <end position="1726"/>
    </location>
</feature>
<keyword evidence="8" id="KW-1185">Reference proteome</keyword>
<feature type="region of interest" description="Disordered" evidence="4">
    <location>
        <begin position="1066"/>
        <end position="1233"/>
    </location>
</feature>
<dbReference type="Proteomes" id="UP000887569">
    <property type="component" value="Unplaced"/>
</dbReference>
<evidence type="ECO:0000313" key="10">
    <source>
        <dbReference type="WBParaSite" id="PgR075_g038_t02"/>
    </source>
</evidence>
<dbReference type="Pfam" id="PF13872">
    <property type="entry name" value="AAA_34"/>
    <property type="match status" value="1"/>
</dbReference>
<evidence type="ECO:0000259" key="5">
    <source>
        <dbReference type="Pfam" id="PF13871"/>
    </source>
</evidence>
<protein>
    <submittedName>
        <fullName evidence="9 10">Strawberry notch AAA domain-containing protein</fullName>
    </submittedName>
</protein>
<dbReference type="GO" id="GO:0006355">
    <property type="term" value="P:regulation of DNA-templated transcription"/>
    <property type="evidence" value="ECO:0007669"/>
    <property type="project" value="InterPro"/>
</dbReference>
<dbReference type="InterPro" id="IPR057332">
    <property type="entry name" value="SBNO_a/b_dom"/>
</dbReference>
<evidence type="ECO:0000256" key="4">
    <source>
        <dbReference type="SAM" id="MobiDB-lite"/>
    </source>
</evidence>
<name>A0A915C1H1_PARUN</name>
<feature type="compositionally biased region" description="Basic and acidic residues" evidence="4">
    <location>
        <begin position="1147"/>
        <end position="1160"/>
    </location>
</feature>
<reference evidence="9 10" key="1">
    <citation type="submission" date="2022-11" db="UniProtKB">
        <authorList>
            <consortium name="WormBaseParasite"/>
        </authorList>
    </citation>
    <scope>IDENTIFICATION</scope>
</reference>
<feature type="compositionally biased region" description="Basic residues" evidence="4">
    <location>
        <begin position="1216"/>
        <end position="1232"/>
    </location>
</feature>
<sequence length="1810" mass="200302">MEDDLLTAALSEAGLEEFIVRPNETVTEDSGVSTEEVVVDDVVAVTTNDEQNMVAISEAVISTQPGEGQSTMAKVSPENESPKKVPSPPAKLVPITRAAAPSLSSVAKSTFQPVGVRIRPVTQPRNSSPSIRVVQREQASRFPTVRTVPVSTRRVVTTVGSVGEPQVRRIQVTPSGEVIAPRVTPAILRSRRAVHSTRIYETSVEGRVPVRRVIDRQPIIDAHDYDDYPSTSRLLRSAPSISPTGRRATHVFVLKRNSSNGATHAVPRTIYRVGGNDGVVRTSISQPGTMIIKRNGGLSPTSIVRSASIIRNQRAVQNQTPLIYERRPPLSSLRARSPVTHASIYDETGHQYIATTPPATPILTPSQPRLLRTTPALTRAGTYSRVTNALKEESVRPLLTRNVSSPHLVHSRSSTAVLDEERVSNFEKRGSVTSSPIERSLPVVVRRTSLAVDSSSLLRVRPQELSCRAPTVTVRPASSRELVESREKRLIRQEKEEGERLPELKHLPCPKVISAIEDELPVEVKEPDGMSVTEVTIESEVKKLDVKLTQKQIERKDAVKQDRKTARDQMKAALQAGVDRSNQEIEDEVENVGYAETYADYRPMKLRSGLAHPDMVVETASLSSVEPPDVRYNLCIPEELVDTGAISAVQLEAVIYACQAHEMTLPGGERFGYLIGDGAGVGKGRTIACIIYENYLLGRKRSLWLSVSADLRFDSQRDLRDIGARNIKIHPLNKFKYAKISGKENGSVKKGCVFATYSSLIGECRTAKNKYRTRLKQLIQWCGKDFDGVIVFDECHRAKNLVPTTGSKPTKTGKVVMELQQALPNARIIYASATGASEPRNMAYMIRLGLWGKGQAFPEFTDFINAVERRGVGAMEIVAMDMKQRGLYLARQLSFRGVSFRVEEVPLSAEFVEMYDDSVKMWLECRRQFQAALKVQSAHERVNTKQIWGQFWAAHQRFFKYLCIGAKVEACVQLTREAMKSNKCVVIGLQSTGEARTLEALDDAGGELTDFVSTAKAVLVGLIDKHFPVDKTSAGDNIFSSFDQFFADFDRPRKKRRISATFDSVDTYGSTSSRSVKRARFDGGDYASDDGGASSNEQSQNGAHSGDDDESENTSASDQDTSSASGDDEDEEEEENSEGAIVGDEETWARRLLDEVKSSSDEDETSDEREGKDGSSDAGEDNESEDEKEVNPFLCDLTKEDPWASRQQIISDSPRKKALKKKKGKKKKKLHKKLEVPQRKAALESEAMMGTADAFISSSHIIDGTSGMAGGLMVKAELLAAAERLGTRLPPNTLDQLINELGGPEFVAEMTGRKGRVVSRDDGEIEYELRHAGADVPLELLNMDEKDKFMKGEKSIAIISEAASSGISLQSDRRAANRRRRVHITLELPWSADKAIQQFGRTHRSNQVNAPEYIFLISELAGEKRFASIVAKRLESLGALTHGDRRATESRDLSQFNVDTRYGRAALDVLLRTVTGALNPPLIPPPDDYKPGNFFADMARYMEGVGLLSSDKGVFSIERESATIPKFLNRILGLPVHAQNALFQYFSDIVADLVSQAKHDGTYDMGIMDLGMGGDEARKLETRVFLGRADTGSFRVEMHKIGVERGVTWEDAYAIWKDHHTDEDGFYLSTVGVNGKMAAALVYGIGKKRLDTGARLFCVTRPSTGRSPKLETQAELAKRFRLATPEEAEPVWKEQYEGSNKMCQHNYFHGRCRSEEQGVYCETGRRARTYFVLSGSVLSVWPIVEEVLSGGMSSREIKKAQRMQIIRVRTQQDLKIVGLLVLPQYVRTLVARLEEYCGRAFVEAKGTTTL</sequence>
<dbReference type="Gene3D" id="3.40.50.300">
    <property type="entry name" value="P-loop containing nucleotide triphosphate hydrolases"/>
    <property type="match status" value="1"/>
</dbReference>
<evidence type="ECO:0000256" key="3">
    <source>
        <dbReference type="ARBA" id="ARBA00023163"/>
    </source>
</evidence>
<dbReference type="InterPro" id="IPR027417">
    <property type="entry name" value="P-loop_NTPase"/>
</dbReference>
<feature type="region of interest" description="Disordered" evidence="4">
    <location>
        <begin position="64"/>
        <end position="90"/>
    </location>
</feature>
<dbReference type="GO" id="GO:0031490">
    <property type="term" value="F:chromatin DNA binding"/>
    <property type="evidence" value="ECO:0007669"/>
    <property type="project" value="TreeGrafter"/>
</dbReference>
<dbReference type="PANTHER" id="PTHR12706">
    <property type="entry name" value="STRAWBERRY NOTCH-RELATED"/>
    <property type="match status" value="1"/>
</dbReference>
<accession>A0A915C1H1</accession>
<dbReference type="GO" id="GO:0005634">
    <property type="term" value="C:nucleus"/>
    <property type="evidence" value="ECO:0007669"/>
    <property type="project" value="TreeGrafter"/>
</dbReference>
<feature type="compositionally biased region" description="Low complexity" evidence="4">
    <location>
        <begin position="1114"/>
        <end position="1125"/>
    </location>
</feature>
<feature type="compositionally biased region" description="Acidic residues" evidence="4">
    <location>
        <begin position="1126"/>
        <end position="1137"/>
    </location>
</feature>
<keyword evidence="2" id="KW-0805">Transcription regulation</keyword>
<evidence type="ECO:0000256" key="1">
    <source>
        <dbReference type="ARBA" id="ARBA00006992"/>
    </source>
</evidence>
<dbReference type="InterPro" id="IPR039187">
    <property type="entry name" value="SNO_AAA"/>
</dbReference>
<feature type="domain" description="Strawberry notch AAA" evidence="6">
    <location>
        <begin position="611"/>
        <end position="916"/>
    </location>
</feature>
<evidence type="ECO:0000259" key="6">
    <source>
        <dbReference type="Pfam" id="PF13872"/>
    </source>
</evidence>
<feature type="compositionally biased region" description="Acidic residues" evidence="4">
    <location>
        <begin position="1178"/>
        <end position="1188"/>
    </location>
</feature>
<evidence type="ECO:0000256" key="2">
    <source>
        <dbReference type="ARBA" id="ARBA00023015"/>
    </source>
</evidence>
<dbReference type="InterPro" id="IPR026741">
    <property type="entry name" value="SNO"/>
</dbReference>
<feature type="compositionally biased region" description="Low complexity" evidence="4">
    <location>
        <begin position="1084"/>
        <end position="1095"/>
    </location>
</feature>
<feature type="domain" description="Strawberry notch helicase C" evidence="5">
    <location>
        <begin position="1292"/>
        <end position="1569"/>
    </location>
</feature>
<keyword evidence="3" id="KW-0804">Transcription</keyword>
<comment type="similarity">
    <text evidence="1">Belongs to the SBNO family.</text>
</comment>
<dbReference type="FunFam" id="3.40.50.300:FF:000342">
    <property type="entry name" value="Protein strawberry notch homolog 2"/>
    <property type="match status" value="1"/>
</dbReference>
<evidence type="ECO:0000313" key="8">
    <source>
        <dbReference type="Proteomes" id="UP000887569"/>
    </source>
</evidence>
<dbReference type="WBParaSite" id="PgR075_g038_t02">
    <property type="protein sequence ID" value="PgR075_g038_t02"/>
    <property type="gene ID" value="PgR075_g038"/>
</dbReference>
<evidence type="ECO:0000313" key="9">
    <source>
        <dbReference type="WBParaSite" id="PgR075_g038_t01"/>
    </source>
</evidence>
<dbReference type="GO" id="GO:0042393">
    <property type="term" value="F:histone binding"/>
    <property type="evidence" value="ECO:0007669"/>
    <property type="project" value="TreeGrafter"/>
</dbReference>
<dbReference type="PANTHER" id="PTHR12706:SF30">
    <property type="entry name" value="PROTEIN STRAWBERRY NOTCH-RELATED"/>
    <property type="match status" value="1"/>
</dbReference>
<dbReference type="SUPFAM" id="SSF52540">
    <property type="entry name" value="P-loop containing nucleoside triphosphate hydrolases"/>
    <property type="match status" value="2"/>
</dbReference>
<dbReference type="WBParaSite" id="PgR075_g038_t01">
    <property type="protein sequence ID" value="PgR075_g038_t01"/>
    <property type="gene ID" value="PgR075_g038"/>
</dbReference>
<dbReference type="InterPro" id="IPR026937">
    <property type="entry name" value="SBNO_Helicase_C_dom"/>
</dbReference>
<proteinExistence type="inferred from homology"/>
<evidence type="ECO:0000259" key="7">
    <source>
        <dbReference type="Pfam" id="PF25373"/>
    </source>
</evidence>